<dbReference type="GO" id="GO:0008270">
    <property type="term" value="F:zinc ion binding"/>
    <property type="evidence" value="ECO:0007669"/>
    <property type="project" value="InterPro"/>
</dbReference>
<keyword evidence="3" id="KW-0805">Transcription regulation</keyword>
<dbReference type="VEuPathDB" id="FungiDB:BCV72DRAFT_214402"/>
<dbReference type="InterPro" id="IPR050815">
    <property type="entry name" value="TF_fung"/>
</dbReference>
<dbReference type="PANTHER" id="PTHR47338">
    <property type="entry name" value="ZN(II)2CYS6 TRANSCRIPTION FACTOR (EUROFUNG)-RELATED"/>
    <property type="match status" value="1"/>
</dbReference>
<evidence type="ECO:0000256" key="5">
    <source>
        <dbReference type="ARBA" id="ARBA00023242"/>
    </source>
</evidence>
<dbReference type="GO" id="GO:0000981">
    <property type="term" value="F:DNA-binding transcription factor activity, RNA polymerase II-specific"/>
    <property type="evidence" value="ECO:0007669"/>
    <property type="project" value="InterPro"/>
</dbReference>
<evidence type="ECO:0000256" key="1">
    <source>
        <dbReference type="ARBA" id="ARBA00004123"/>
    </source>
</evidence>
<dbReference type="GO" id="GO:0006351">
    <property type="term" value="P:DNA-templated transcription"/>
    <property type="evidence" value="ECO:0007669"/>
    <property type="project" value="InterPro"/>
</dbReference>
<evidence type="ECO:0000256" key="6">
    <source>
        <dbReference type="SAM" id="MobiDB-lite"/>
    </source>
</evidence>
<sequence>MLEKRLEKMEQLVTCPQEEEKRDELPSKEIIDHVFDLYVDLFAIYPLCIDIKRVKESIKNNTYDRFLLYSLLSTVARFSPRQDIRCKSDTFAKTAHEMMSSVLDKADFNYVQGLIILALYQLSHFNGYKAWLYSTMAVRMVCELGLYKEKLFDESPGTIISVGQWMTYEYERRAFWMTSIMDTYGGACTGTPMSLHIEDYNLLLPTDLNIIETNDDFYQETLDGSRLIHYHVIRDPITQKAENIQVWPLDPRLPENQAKREQIGVESFISKANAILGMVVRTINRQLHSQDTLCYYRQGSDYYRHDKTLDAWPNGLPFNLRDIPANAERFKGMSSIKLTQYFVMHLIHYATVILLNRPALVMINSIKKETDQGLIEVVYQSAGKCIEAANRVSLLLKTIRCKTDLLPCYIGYLIYVTGTIIVSDRSFVGGRIDNSNIEDYLYYLNECKTYWGITERFYFMIYNLHLLQQVAFNSSQKEKQVPFPSSSVETTLSATTPLFDPATTSHTSTENESQHEEEGQTNDLAKYTTPAFDDRQLDYDNLGGFFLPLSHPLGTMYTNDGSFDLWLQNQLK</sequence>
<reference evidence="8 9" key="1">
    <citation type="journal article" date="2016" name="Proc. Natl. Acad. Sci. U.S.A.">
        <title>Lipid metabolic changes in an early divergent fungus govern the establishment of a mutualistic symbiosis with endobacteria.</title>
        <authorList>
            <person name="Lastovetsky O.A."/>
            <person name="Gaspar M.L."/>
            <person name="Mondo S.J."/>
            <person name="LaButti K.M."/>
            <person name="Sandor L."/>
            <person name="Grigoriev I.V."/>
            <person name="Henry S.A."/>
            <person name="Pawlowska T.E."/>
        </authorList>
    </citation>
    <scope>NUCLEOTIDE SEQUENCE [LARGE SCALE GENOMIC DNA]</scope>
    <source>
        <strain evidence="8 9">ATCC 11559</strain>
    </source>
</reference>
<dbReference type="GO" id="GO:0005634">
    <property type="term" value="C:nucleus"/>
    <property type="evidence" value="ECO:0007669"/>
    <property type="project" value="UniProtKB-SubCell"/>
</dbReference>
<feature type="compositionally biased region" description="Polar residues" evidence="6">
    <location>
        <begin position="497"/>
        <end position="511"/>
    </location>
</feature>
<evidence type="ECO:0000256" key="3">
    <source>
        <dbReference type="ARBA" id="ARBA00023015"/>
    </source>
</evidence>
<keyword evidence="5" id="KW-0539">Nucleus</keyword>
<accession>A0A1X0RP78</accession>
<organism evidence="8 9">
    <name type="scientific">Rhizopus microsporus</name>
    <dbReference type="NCBI Taxonomy" id="58291"/>
    <lineage>
        <taxon>Eukaryota</taxon>
        <taxon>Fungi</taxon>
        <taxon>Fungi incertae sedis</taxon>
        <taxon>Mucoromycota</taxon>
        <taxon>Mucoromycotina</taxon>
        <taxon>Mucoromycetes</taxon>
        <taxon>Mucorales</taxon>
        <taxon>Mucorineae</taxon>
        <taxon>Rhizopodaceae</taxon>
        <taxon>Rhizopus</taxon>
    </lineage>
</organism>
<dbReference type="GO" id="GO:0003677">
    <property type="term" value="F:DNA binding"/>
    <property type="evidence" value="ECO:0007669"/>
    <property type="project" value="InterPro"/>
</dbReference>
<dbReference type="Proteomes" id="UP000242381">
    <property type="component" value="Unassembled WGS sequence"/>
</dbReference>
<dbReference type="Pfam" id="PF04082">
    <property type="entry name" value="Fungal_trans"/>
    <property type="match status" value="1"/>
</dbReference>
<dbReference type="AlphaFoldDB" id="A0A1X0RP78"/>
<feature type="domain" description="Xylanolytic transcriptional activator regulatory" evidence="7">
    <location>
        <begin position="130"/>
        <end position="211"/>
    </location>
</feature>
<comment type="subcellular location">
    <subcellularLocation>
        <location evidence="1">Nucleus</location>
    </subcellularLocation>
</comment>
<proteinExistence type="predicted"/>
<evidence type="ECO:0000313" key="9">
    <source>
        <dbReference type="Proteomes" id="UP000242381"/>
    </source>
</evidence>
<feature type="region of interest" description="Disordered" evidence="6">
    <location>
        <begin position="497"/>
        <end position="522"/>
    </location>
</feature>
<gene>
    <name evidence="8" type="ORF">BCV71DRAFT_267977</name>
</gene>
<evidence type="ECO:0000256" key="2">
    <source>
        <dbReference type="ARBA" id="ARBA00022723"/>
    </source>
</evidence>
<evidence type="ECO:0000259" key="7">
    <source>
        <dbReference type="SMART" id="SM00906"/>
    </source>
</evidence>
<dbReference type="InterPro" id="IPR007219">
    <property type="entry name" value="XnlR_reg_dom"/>
</dbReference>
<keyword evidence="2" id="KW-0479">Metal-binding</keyword>
<dbReference type="PANTHER" id="PTHR47338:SF5">
    <property type="entry name" value="ZN(II)2CYS6 TRANSCRIPTION FACTOR (EUROFUNG)"/>
    <property type="match status" value="1"/>
</dbReference>
<evidence type="ECO:0000256" key="4">
    <source>
        <dbReference type="ARBA" id="ARBA00023163"/>
    </source>
</evidence>
<dbReference type="SMART" id="SM00906">
    <property type="entry name" value="Fungal_trans"/>
    <property type="match status" value="1"/>
</dbReference>
<protein>
    <recommendedName>
        <fullName evidence="7">Xylanolytic transcriptional activator regulatory domain-containing protein</fullName>
    </recommendedName>
</protein>
<dbReference type="EMBL" id="KV921506">
    <property type="protein sequence ID" value="ORE13852.1"/>
    <property type="molecule type" value="Genomic_DNA"/>
</dbReference>
<evidence type="ECO:0000313" key="8">
    <source>
        <dbReference type="EMBL" id="ORE13852.1"/>
    </source>
</evidence>
<keyword evidence="4" id="KW-0804">Transcription</keyword>
<dbReference type="CDD" id="cd12148">
    <property type="entry name" value="fungal_TF_MHR"/>
    <property type="match status" value="1"/>
</dbReference>
<name>A0A1X0RP78_RHIZD</name>